<dbReference type="PANTHER" id="PTHR33258">
    <property type="entry name" value="TRANSPOSASE INSL FOR INSERTION SEQUENCE ELEMENT IS186A-RELATED"/>
    <property type="match status" value="1"/>
</dbReference>
<evidence type="ECO:0000313" key="7">
    <source>
        <dbReference type="Proteomes" id="UP000184148"/>
    </source>
</evidence>
<dbReference type="GO" id="GO:0004803">
    <property type="term" value="F:transposase activity"/>
    <property type="evidence" value="ECO:0007669"/>
    <property type="project" value="InterPro"/>
</dbReference>
<keyword evidence="3" id="KW-0238">DNA-binding</keyword>
<dbReference type="AlphaFoldDB" id="A0A1M5DCT4"/>
<keyword evidence="2" id="KW-0815">Transposition</keyword>
<dbReference type="InterPro" id="IPR002559">
    <property type="entry name" value="Transposase_11"/>
</dbReference>
<gene>
    <name evidence="6" type="ORF">SAMN02745133_03170</name>
</gene>
<evidence type="ECO:0000313" key="6">
    <source>
        <dbReference type="EMBL" id="SHF64888.1"/>
    </source>
</evidence>
<dbReference type="Gene3D" id="3.90.350.10">
    <property type="entry name" value="Transposase Inhibitor Protein From Tn5, Chain A, domain 1"/>
    <property type="match status" value="1"/>
</dbReference>
<organism evidence="6 7">
    <name type="scientific">Desulforamulus putei DSM 12395</name>
    <dbReference type="NCBI Taxonomy" id="1121429"/>
    <lineage>
        <taxon>Bacteria</taxon>
        <taxon>Bacillati</taxon>
        <taxon>Bacillota</taxon>
        <taxon>Clostridia</taxon>
        <taxon>Eubacteriales</taxon>
        <taxon>Peptococcaceae</taxon>
        <taxon>Desulforamulus</taxon>
    </lineage>
</organism>
<evidence type="ECO:0000256" key="3">
    <source>
        <dbReference type="ARBA" id="ARBA00023125"/>
    </source>
</evidence>
<sequence>MDELVVVDPDALNVFDRGYVDYKKWDEYCEAGIRFVTRLKENTLVEIIEQRPIAGTNMVESIVLLGAPEKTRMKHRLRLIHTRDSEGNLIIILMNDFDLDAFEISEIYRLRWQVELFFKWLKQHLKVKKLFGTSDNAVYGQIWVALIMYCLLKMTQQTLPLKKPLLDIMRLVADHLYNPFSLLIEVLKKPPDRASRGRRKVDHNSDFDLLMMQIESFGSSFLNATDVELNYL</sequence>
<dbReference type="PANTHER" id="PTHR33258:SF1">
    <property type="entry name" value="TRANSPOSASE INSL FOR INSERTION SEQUENCE ELEMENT IS186A-RELATED"/>
    <property type="match status" value="1"/>
</dbReference>
<keyword evidence="4" id="KW-0233">DNA recombination</keyword>
<dbReference type="SUPFAM" id="SSF53098">
    <property type="entry name" value="Ribonuclease H-like"/>
    <property type="match status" value="1"/>
</dbReference>
<feature type="domain" description="Transposase IS4-like" evidence="5">
    <location>
        <begin position="14"/>
        <end position="151"/>
    </location>
</feature>
<keyword evidence="7" id="KW-1185">Reference proteome</keyword>
<evidence type="ECO:0000259" key="5">
    <source>
        <dbReference type="Pfam" id="PF01609"/>
    </source>
</evidence>
<reference evidence="7" key="1">
    <citation type="submission" date="2016-11" db="EMBL/GenBank/DDBJ databases">
        <authorList>
            <person name="Varghese N."/>
            <person name="Submissions S."/>
        </authorList>
    </citation>
    <scope>NUCLEOTIDE SEQUENCE [LARGE SCALE GENOMIC DNA]</scope>
    <source>
        <strain evidence="7">DSM 12395</strain>
    </source>
</reference>
<dbReference type="NCBIfam" id="NF033592">
    <property type="entry name" value="transpos_IS4_1"/>
    <property type="match status" value="1"/>
</dbReference>
<comment type="similarity">
    <text evidence="1">Belongs to the transposase 11 family.</text>
</comment>
<protein>
    <submittedName>
        <fullName evidence="6">Transposase DDE domain-containing protein</fullName>
    </submittedName>
</protein>
<dbReference type="EMBL" id="FQUY01000050">
    <property type="protein sequence ID" value="SHF64888.1"/>
    <property type="molecule type" value="Genomic_DNA"/>
</dbReference>
<evidence type="ECO:0000256" key="1">
    <source>
        <dbReference type="ARBA" id="ARBA00010075"/>
    </source>
</evidence>
<name>A0A1M5DCT4_9FIRM</name>
<dbReference type="InterPro" id="IPR012337">
    <property type="entry name" value="RNaseH-like_sf"/>
</dbReference>
<accession>A0A1M5DCT4</accession>
<evidence type="ECO:0000256" key="2">
    <source>
        <dbReference type="ARBA" id="ARBA00022578"/>
    </source>
</evidence>
<proteinExistence type="inferred from homology"/>
<dbReference type="Pfam" id="PF01609">
    <property type="entry name" value="DDE_Tnp_1"/>
    <property type="match status" value="1"/>
</dbReference>
<dbReference type="Proteomes" id="UP000184148">
    <property type="component" value="Unassembled WGS sequence"/>
</dbReference>
<dbReference type="GO" id="GO:0003677">
    <property type="term" value="F:DNA binding"/>
    <property type="evidence" value="ECO:0007669"/>
    <property type="project" value="UniProtKB-KW"/>
</dbReference>
<dbReference type="InterPro" id="IPR047952">
    <property type="entry name" value="Transpos_IS4"/>
</dbReference>
<evidence type="ECO:0000256" key="4">
    <source>
        <dbReference type="ARBA" id="ARBA00023172"/>
    </source>
</evidence>
<dbReference type="GO" id="GO:0006313">
    <property type="term" value="P:DNA transposition"/>
    <property type="evidence" value="ECO:0007669"/>
    <property type="project" value="InterPro"/>
</dbReference>